<keyword evidence="3" id="KW-1185">Reference proteome</keyword>
<dbReference type="EMBL" id="QFGA01000002">
    <property type="protein sequence ID" value="TEB05310.1"/>
    <property type="molecule type" value="Genomic_DNA"/>
</dbReference>
<protein>
    <submittedName>
        <fullName evidence="2">Uncharacterized protein</fullName>
    </submittedName>
</protein>
<gene>
    <name evidence="2" type="ORF">Psch_02351</name>
</gene>
<feature type="transmembrane region" description="Helical" evidence="1">
    <location>
        <begin position="6"/>
        <end position="25"/>
    </location>
</feature>
<accession>A0A4Y7R9I9</accession>
<organism evidence="2 3">
    <name type="scientific">Pelotomaculum schinkii</name>
    <dbReference type="NCBI Taxonomy" id="78350"/>
    <lineage>
        <taxon>Bacteria</taxon>
        <taxon>Bacillati</taxon>
        <taxon>Bacillota</taxon>
        <taxon>Clostridia</taxon>
        <taxon>Eubacteriales</taxon>
        <taxon>Desulfotomaculaceae</taxon>
        <taxon>Pelotomaculum</taxon>
    </lineage>
</organism>
<reference evidence="2 3" key="1">
    <citation type="journal article" date="2018" name="Environ. Microbiol.">
        <title>Novel energy conservation strategies and behaviour of Pelotomaculum schinkii driving syntrophic propionate catabolism.</title>
        <authorList>
            <person name="Hidalgo-Ahumada C.A.P."/>
            <person name="Nobu M.K."/>
            <person name="Narihiro T."/>
            <person name="Tamaki H."/>
            <person name="Liu W.T."/>
            <person name="Kamagata Y."/>
            <person name="Stams A.J.M."/>
            <person name="Imachi H."/>
            <person name="Sousa D.Z."/>
        </authorList>
    </citation>
    <scope>NUCLEOTIDE SEQUENCE [LARGE SCALE GENOMIC DNA]</scope>
    <source>
        <strain evidence="2 3">HH</strain>
    </source>
</reference>
<evidence type="ECO:0000313" key="2">
    <source>
        <dbReference type="EMBL" id="TEB05310.1"/>
    </source>
</evidence>
<keyword evidence="1" id="KW-0812">Transmembrane</keyword>
<evidence type="ECO:0000313" key="3">
    <source>
        <dbReference type="Proteomes" id="UP000298324"/>
    </source>
</evidence>
<dbReference type="AlphaFoldDB" id="A0A4Y7R9I9"/>
<feature type="transmembrane region" description="Helical" evidence="1">
    <location>
        <begin position="32"/>
        <end position="52"/>
    </location>
</feature>
<comment type="caution">
    <text evidence="2">The sequence shown here is derived from an EMBL/GenBank/DDBJ whole genome shotgun (WGS) entry which is preliminary data.</text>
</comment>
<dbReference type="Proteomes" id="UP000298324">
    <property type="component" value="Unassembled WGS sequence"/>
</dbReference>
<proteinExistence type="predicted"/>
<sequence>MVYFNLLLIIVIGGVITLLELPGLLQQEKRGELIAFCGFLLIGIALSVAMTLKLPVPNPTNGIEFVFRPITRLFYPQ</sequence>
<keyword evidence="1" id="KW-0472">Membrane</keyword>
<name>A0A4Y7R9I9_9FIRM</name>
<keyword evidence="1" id="KW-1133">Transmembrane helix</keyword>
<dbReference type="RefSeq" id="WP_190240409.1">
    <property type="nucleotide sequence ID" value="NZ_QFGA01000002.1"/>
</dbReference>
<evidence type="ECO:0000256" key="1">
    <source>
        <dbReference type="SAM" id="Phobius"/>
    </source>
</evidence>